<dbReference type="Gene3D" id="2.60.40.1180">
    <property type="entry name" value="Golgi alpha-mannosidase II"/>
    <property type="match status" value="1"/>
</dbReference>
<evidence type="ECO:0000313" key="11">
    <source>
        <dbReference type="EMBL" id="RKD86264.1"/>
    </source>
</evidence>
<evidence type="ECO:0000256" key="3">
    <source>
        <dbReference type="ARBA" id="ARBA00012756"/>
    </source>
</evidence>
<dbReference type="Gene3D" id="3.20.20.80">
    <property type="entry name" value="Glycosidases"/>
    <property type="match status" value="1"/>
</dbReference>
<evidence type="ECO:0000256" key="1">
    <source>
        <dbReference type="ARBA" id="ARBA00001412"/>
    </source>
</evidence>
<feature type="domain" description="Beta-galactosidase trimerisation" evidence="9">
    <location>
        <begin position="396"/>
        <end position="598"/>
    </location>
</feature>
<dbReference type="GO" id="GO:0046872">
    <property type="term" value="F:metal ion binding"/>
    <property type="evidence" value="ECO:0007669"/>
    <property type="project" value="UniProtKB-KW"/>
</dbReference>
<accession>A0A419VVS1</accession>
<dbReference type="GO" id="GO:0006012">
    <property type="term" value="P:galactose metabolic process"/>
    <property type="evidence" value="ECO:0007669"/>
    <property type="project" value="InterPro"/>
</dbReference>
<evidence type="ECO:0000256" key="7">
    <source>
        <dbReference type="ARBA" id="ARBA00023295"/>
    </source>
</evidence>
<dbReference type="SUPFAM" id="SSF51011">
    <property type="entry name" value="Glycosyl hydrolase domain"/>
    <property type="match status" value="1"/>
</dbReference>
<feature type="domain" description="Glycoside hydrolase family 42 N-terminal" evidence="8">
    <location>
        <begin position="6"/>
        <end position="387"/>
    </location>
</feature>
<dbReference type="InterPro" id="IPR013529">
    <property type="entry name" value="Glyco_hydro_42_N"/>
</dbReference>
<organism evidence="11 12">
    <name type="scientific">Halopiger aswanensis</name>
    <dbReference type="NCBI Taxonomy" id="148449"/>
    <lineage>
        <taxon>Archaea</taxon>
        <taxon>Methanobacteriati</taxon>
        <taxon>Methanobacteriota</taxon>
        <taxon>Stenosarchaea group</taxon>
        <taxon>Halobacteria</taxon>
        <taxon>Halobacteriales</taxon>
        <taxon>Natrialbaceae</taxon>
        <taxon>Halopiger</taxon>
    </lineage>
</organism>
<dbReference type="PIRSF" id="PIRSF001084">
    <property type="entry name" value="B-galactosidase"/>
    <property type="match status" value="1"/>
</dbReference>
<comment type="catalytic activity">
    <reaction evidence="1">
        <text>Hydrolysis of terminal non-reducing beta-D-galactose residues in beta-D-galactosides.</text>
        <dbReference type="EC" id="3.2.1.23"/>
    </reaction>
</comment>
<dbReference type="Pfam" id="PF08532">
    <property type="entry name" value="Glyco_hydro_42M"/>
    <property type="match status" value="1"/>
</dbReference>
<dbReference type="EMBL" id="RAPO01000009">
    <property type="protein sequence ID" value="RKD86264.1"/>
    <property type="molecule type" value="Genomic_DNA"/>
</dbReference>
<comment type="similarity">
    <text evidence="2">Belongs to the glycosyl hydrolase 42 family.</text>
</comment>
<evidence type="ECO:0000313" key="12">
    <source>
        <dbReference type="Proteomes" id="UP000283805"/>
    </source>
</evidence>
<dbReference type="InterPro" id="IPR003476">
    <property type="entry name" value="Glyco_hydro_42"/>
</dbReference>
<dbReference type="SUPFAM" id="SSF52317">
    <property type="entry name" value="Class I glutamine amidotransferase-like"/>
    <property type="match status" value="1"/>
</dbReference>
<dbReference type="InterPro" id="IPR017853">
    <property type="entry name" value="GH"/>
</dbReference>
<dbReference type="Proteomes" id="UP000283805">
    <property type="component" value="Unassembled WGS sequence"/>
</dbReference>
<dbReference type="InterPro" id="IPR029062">
    <property type="entry name" value="Class_I_gatase-like"/>
</dbReference>
<gene>
    <name evidence="11" type="ORF">ATJ93_4590</name>
</gene>
<evidence type="ECO:0000259" key="8">
    <source>
        <dbReference type="Pfam" id="PF02449"/>
    </source>
</evidence>
<evidence type="ECO:0000256" key="6">
    <source>
        <dbReference type="ARBA" id="ARBA00022833"/>
    </source>
</evidence>
<proteinExistence type="inferred from homology"/>
<protein>
    <recommendedName>
        <fullName evidence="3">beta-galactosidase</fullName>
        <ecNumber evidence="3">3.2.1.23</ecNumber>
    </recommendedName>
</protein>
<evidence type="ECO:0000256" key="5">
    <source>
        <dbReference type="ARBA" id="ARBA00022801"/>
    </source>
</evidence>
<dbReference type="Pfam" id="PF02449">
    <property type="entry name" value="Glyco_hydro_42"/>
    <property type="match status" value="1"/>
</dbReference>
<dbReference type="CDD" id="cd03143">
    <property type="entry name" value="A4_beta-galactosidase_middle_domain"/>
    <property type="match status" value="1"/>
</dbReference>
<keyword evidence="4" id="KW-0479">Metal-binding</keyword>
<evidence type="ECO:0000256" key="2">
    <source>
        <dbReference type="ARBA" id="ARBA00005940"/>
    </source>
</evidence>
<reference evidence="11 12" key="1">
    <citation type="submission" date="2018-09" db="EMBL/GenBank/DDBJ databases">
        <title>Genomic Encyclopedia of Archaeal and Bacterial Type Strains, Phase II (KMG-II): from individual species to whole genera.</title>
        <authorList>
            <person name="Goeker M."/>
        </authorList>
    </citation>
    <scope>NUCLEOTIDE SEQUENCE [LARGE SCALE GENOMIC DNA]</scope>
    <source>
        <strain evidence="11 12">DSM 13151</strain>
    </source>
</reference>
<dbReference type="PANTHER" id="PTHR36447:SF2">
    <property type="entry name" value="BETA-GALACTOSIDASE YESZ"/>
    <property type="match status" value="1"/>
</dbReference>
<dbReference type="PANTHER" id="PTHR36447">
    <property type="entry name" value="BETA-GALACTOSIDASE GANA"/>
    <property type="match status" value="1"/>
</dbReference>
<dbReference type="RefSeq" id="WP_120246866.1">
    <property type="nucleotide sequence ID" value="NZ_RAPO01000009.1"/>
</dbReference>
<dbReference type="InterPro" id="IPR013739">
    <property type="entry name" value="Beta_galactosidase_C"/>
</dbReference>
<dbReference type="OrthoDB" id="85141at2157"/>
<dbReference type="GO" id="GO:0004565">
    <property type="term" value="F:beta-galactosidase activity"/>
    <property type="evidence" value="ECO:0007669"/>
    <property type="project" value="UniProtKB-EC"/>
</dbReference>
<sequence>MSIGVCYFPEHWPRERWETDAAQMADAGIEYVRLAEFSWSIIEPERGVFDFSWLDEAIEVLADHGLKVVLCTPTATPPKWLVDEHPEILQADRDGTSRHFGSRRHYCFNSPQYRTETRRIVSAMASHYADIPAVVGWQTDNEFGCHGTVRCYCEDCSAAFSEWLSERYDDIDDLNERWGTTFWSQRYRSFEAVNPPRPTPAEHHPSHLLDYYRFATDSVVDYNRLHVEILRDHGDWFITHNFMGDFETLDAHKVSDDLDLVSWDSYPTGFVQDRRSGSPSMDELRAGDPDQVGMTHDLCRATNNAPFWVMEQQPGDINWPPRCPQPGEGAMRLWAHHAVGHGADVVSYFRWRRCRQGQEQYHAGLRKQDGSADRGYVDALNAAGELDAVDPNHVDAPVALLHDYENWWAIDIQPHAPDFDYWEHHRSYYRALRSRGVQVDIVHPEASLKGYEAVVAPCLHLVDDDLAARLTDFVEGGGELLMGARSGVKTPANQLHETLAPGPLADLAGVRVEQHESFAKATDLAVKFDGDDYAYSVWGEWLAPEEATVVVAEHTVGPAAGQPAITRAERGGGSVTYCGIWPDEDLLDALVTGLLSRGDIYIGERLPAGVRLNERDGLTWVTNFTGEPRNIDVADGDLLVGGETIEPYGVAVVSGPRSAVTVR</sequence>
<comment type="caution">
    <text evidence="11">The sequence shown here is derived from an EMBL/GenBank/DDBJ whole genome shotgun (WGS) entry which is preliminary data.</text>
</comment>
<keyword evidence="7" id="KW-0326">Glycosidase</keyword>
<dbReference type="SUPFAM" id="SSF51445">
    <property type="entry name" value="(Trans)glycosidases"/>
    <property type="match status" value="1"/>
</dbReference>
<evidence type="ECO:0000259" key="9">
    <source>
        <dbReference type="Pfam" id="PF08532"/>
    </source>
</evidence>
<feature type="domain" description="Beta-galactosidase C-terminal" evidence="10">
    <location>
        <begin position="611"/>
        <end position="654"/>
    </location>
</feature>
<dbReference type="GO" id="GO:0009341">
    <property type="term" value="C:beta-galactosidase complex"/>
    <property type="evidence" value="ECO:0007669"/>
    <property type="project" value="InterPro"/>
</dbReference>
<dbReference type="InterPro" id="IPR013738">
    <property type="entry name" value="Beta_galactosidase_Trimer"/>
</dbReference>
<dbReference type="InterPro" id="IPR013780">
    <property type="entry name" value="Glyco_hydro_b"/>
</dbReference>
<keyword evidence="5" id="KW-0378">Hydrolase</keyword>
<evidence type="ECO:0000259" key="10">
    <source>
        <dbReference type="Pfam" id="PF08533"/>
    </source>
</evidence>
<keyword evidence="6" id="KW-0862">Zinc</keyword>
<name>A0A419VVS1_9EURY</name>
<dbReference type="EC" id="3.2.1.23" evidence="3"/>
<dbReference type="AlphaFoldDB" id="A0A419VVS1"/>
<keyword evidence="12" id="KW-1185">Reference proteome</keyword>
<evidence type="ECO:0000256" key="4">
    <source>
        <dbReference type="ARBA" id="ARBA00022723"/>
    </source>
</evidence>
<dbReference type="Gene3D" id="3.40.50.880">
    <property type="match status" value="1"/>
</dbReference>
<dbReference type="Pfam" id="PF08533">
    <property type="entry name" value="Glyco_hydro_42C"/>
    <property type="match status" value="1"/>
</dbReference>